<reference evidence="5 6" key="1">
    <citation type="submission" date="2018-08" db="EMBL/GenBank/DDBJ databases">
        <title>Paenibacillus sp. M4BSY-1, whole genome shotgun sequence.</title>
        <authorList>
            <person name="Tuo L."/>
        </authorList>
    </citation>
    <scope>NUCLEOTIDE SEQUENCE [LARGE SCALE GENOMIC DNA]</scope>
    <source>
        <strain evidence="5 6">M4BSY-1</strain>
    </source>
</reference>
<dbReference type="EMBL" id="QUBQ01000003">
    <property type="protein sequence ID" value="REK74130.1"/>
    <property type="molecule type" value="Genomic_DNA"/>
</dbReference>
<dbReference type="GO" id="GO:0046306">
    <property type="term" value="P:alkanesulfonate catabolic process"/>
    <property type="evidence" value="ECO:0007669"/>
    <property type="project" value="InterPro"/>
</dbReference>
<name>A0A371PFF0_9BACL</name>
<dbReference type="InterPro" id="IPR020048">
    <property type="entry name" value="NADPH-dep_FMN_reduc_SsuE"/>
</dbReference>
<gene>
    <name evidence="5" type="primary">ssuE</name>
    <name evidence="5" type="ORF">DX130_16390</name>
</gene>
<feature type="domain" description="NADPH-dependent FMN reductase-like" evidence="4">
    <location>
        <begin position="5"/>
        <end position="144"/>
    </location>
</feature>
<keyword evidence="2" id="KW-0288">FMN</keyword>
<evidence type="ECO:0000313" key="5">
    <source>
        <dbReference type="EMBL" id="REK74130.1"/>
    </source>
</evidence>
<evidence type="ECO:0000313" key="6">
    <source>
        <dbReference type="Proteomes" id="UP000261905"/>
    </source>
</evidence>
<proteinExistence type="predicted"/>
<evidence type="ECO:0000256" key="3">
    <source>
        <dbReference type="ARBA" id="ARBA00023002"/>
    </source>
</evidence>
<dbReference type="PANTHER" id="PTHR43408:SF1">
    <property type="entry name" value="FMN REDUCTASE (NADPH)"/>
    <property type="match status" value="1"/>
</dbReference>
<dbReference type="NCBIfam" id="TIGR03567">
    <property type="entry name" value="FMN_reduc_SsuE"/>
    <property type="match status" value="1"/>
</dbReference>
<dbReference type="Gene3D" id="3.40.50.360">
    <property type="match status" value="1"/>
</dbReference>
<dbReference type="PANTHER" id="PTHR43408">
    <property type="entry name" value="FMN REDUCTASE (NADPH)"/>
    <property type="match status" value="1"/>
</dbReference>
<dbReference type="AlphaFoldDB" id="A0A371PFF0"/>
<dbReference type="InterPro" id="IPR029039">
    <property type="entry name" value="Flavoprotein-like_sf"/>
</dbReference>
<dbReference type="GO" id="GO:0052873">
    <property type="term" value="F:FMN reductase (NADPH) activity"/>
    <property type="evidence" value="ECO:0007669"/>
    <property type="project" value="UniProtKB-EC"/>
</dbReference>
<organism evidence="5 6">
    <name type="scientific">Paenibacillus paeoniae</name>
    <dbReference type="NCBI Taxonomy" id="2292705"/>
    <lineage>
        <taxon>Bacteria</taxon>
        <taxon>Bacillati</taxon>
        <taxon>Bacillota</taxon>
        <taxon>Bacilli</taxon>
        <taxon>Bacillales</taxon>
        <taxon>Paenibacillaceae</taxon>
        <taxon>Paenibacillus</taxon>
    </lineage>
</organism>
<keyword evidence="6" id="KW-1185">Reference proteome</keyword>
<dbReference type="SUPFAM" id="SSF52218">
    <property type="entry name" value="Flavoproteins"/>
    <property type="match status" value="1"/>
</dbReference>
<sequence>MSNSIVIISGSPNATSRLNGIIDFVRRELDLQGYPSKTITVVTLPAEDLVHSRFGSPAIVEANKLVEDAAAVIIASPVYKASFTGVLKSYIDLLPQKGLEGKLVLPLFIGGTLAHLLSIDYSLKPVLASMGARHFIRGVYATDNQVNRIQDGSNETKFEVIEDLAERLQASVQELVEELVLRSRVAQ</sequence>
<keyword evidence="3 5" id="KW-0560">Oxidoreductase</keyword>
<dbReference type="EC" id="1.5.1.38" evidence="5"/>
<dbReference type="OrthoDB" id="1643408at2"/>
<protein>
    <submittedName>
        <fullName evidence="5">FMN reductase (NADPH)</fullName>
        <ecNumber evidence="5">1.5.1.38</ecNumber>
    </submittedName>
</protein>
<accession>A0A371PFF0</accession>
<dbReference type="RefSeq" id="WP_116047260.1">
    <property type="nucleotide sequence ID" value="NZ_QUBQ01000003.1"/>
</dbReference>
<evidence type="ECO:0000256" key="1">
    <source>
        <dbReference type="ARBA" id="ARBA00022630"/>
    </source>
</evidence>
<comment type="caution">
    <text evidence="5">The sequence shown here is derived from an EMBL/GenBank/DDBJ whole genome shotgun (WGS) entry which is preliminary data.</text>
</comment>
<evidence type="ECO:0000256" key="2">
    <source>
        <dbReference type="ARBA" id="ARBA00022643"/>
    </source>
</evidence>
<dbReference type="Proteomes" id="UP000261905">
    <property type="component" value="Unassembled WGS sequence"/>
</dbReference>
<dbReference type="Pfam" id="PF03358">
    <property type="entry name" value="FMN_red"/>
    <property type="match status" value="1"/>
</dbReference>
<evidence type="ECO:0000259" key="4">
    <source>
        <dbReference type="Pfam" id="PF03358"/>
    </source>
</evidence>
<dbReference type="InterPro" id="IPR051814">
    <property type="entry name" value="NAD(P)H-dep_FMN_reductase"/>
</dbReference>
<dbReference type="InterPro" id="IPR005025">
    <property type="entry name" value="FMN_Rdtase-like_dom"/>
</dbReference>
<keyword evidence="1" id="KW-0285">Flavoprotein</keyword>